<gene>
    <name evidence="2" type="ORF">PENPOL_c002G04732</name>
</gene>
<accession>A0A1V6NYR9</accession>
<evidence type="ECO:0000313" key="2">
    <source>
        <dbReference type="EMBL" id="OQD69864.1"/>
    </source>
</evidence>
<reference evidence="3" key="1">
    <citation type="journal article" date="2017" name="Nat. Microbiol.">
        <title>Global analysis of biosynthetic gene clusters reveals vast potential of secondary metabolite production in Penicillium species.</title>
        <authorList>
            <person name="Nielsen J.C."/>
            <person name="Grijseels S."/>
            <person name="Prigent S."/>
            <person name="Ji B."/>
            <person name="Dainat J."/>
            <person name="Nielsen K.F."/>
            <person name="Frisvad J.C."/>
            <person name="Workman M."/>
            <person name="Nielsen J."/>
        </authorList>
    </citation>
    <scope>NUCLEOTIDE SEQUENCE [LARGE SCALE GENOMIC DNA]</scope>
    <source>
        <strain evidence="3">IBT 4502</strain>
    </source>
</reference>
<proteinExistence type="predicted"/>
<dbReference type="EMBL" id="MDYM01000002">
    <property type="protein sequence ID" value="OQD69864.1"/>
    <property type="molecule type" value="Genomic_DNA"/>
</dbReference>
<feature type="signal peptide" evidence="1">
    <location>
        <begin position="1"/>
        <end position="17"/>
    </location>
</feature>
<evidence type="ECO:0000313" key="3">
    <source>
        <dbReference type="Proteomes" id="UP000191408"/>
    </source>
</evidence>
<sequence>MARGLFFLLILIWTLLTLPDCALELVVALAVLVELTKELVMMIDNSITTESNNTSTKANSTSISLESVLDDIYTASDAFYLLILFFNDRNIDPMSLLEQIDVGILVAALASALPDRDGDIPMR</sequence>
<keyword evidence="1" id="KW-0732">Signal</keyword>
<organism evidence="2 3">
    <name type="scientific">Penicillium polonicum</name>
    <dbReference type="NCBI Taxonomy" id="60169"/>
    <lineage>
        <taxon>Eukaryota</taxon>
        <taxon>Fungi</taxon>
        <taxon>Dikarya</taxon>
        <taxon>Ascomycota</taxon>
        <taxon>Pezizomycotina</taxon>
        <taxon>Eurotiomycetes</taxon>
        <taxon>Eurotiomycetidae</taxon>
        <taxon>Eurotiales</taxon>
        <taxon>Aspergillaceae</taxon>
        <taxon>Penicillium</taxon>
    </lineage>
</organism>
<protein>
    <submittedName>
        <fullName evidence="2">Uncharacterized protein</fullName>
    </submittedName>
</protein>
<dbReference type="Proteomes" id="UP000191408">
    <property type="component" value="Unassembled WGS sequence"/>
</dbReference>
<evidence type="ECO:0000256" key="1">
    <source>
        <dbReference type="SAM" id="SignalP"/>
    </source>
</evidence>
<comment type="caution">
    <text evidence="2">The sequence shown here is derived from an EMBL/GenBank/DDBJ whole genome shotgun (WGS) entry which is preliminary data.</text>
</comment>
<dbReference type="AlphaFoldDB" id="A0A1V6NYR9"/>
<name>A0A1V6NYR9_PENPO</name>
<feature type="chain" id="PRO_5013139287" evidence="1">
    <location>
        <begin position="18"/>
        <end position="123"/>
    </location>
</feature>
<keyword evidence="3" id="KW-1185">Reference proteome</keyword>
<dbReference type="OrthoDB" id="4366799at2759"/>